<feature type="transmembrane region" description="Helical" evidence="7">
    <location>
        <begin position="34"/>
        <end position="58"/>
    </location>
</feature>
<evidence type="ECO:0000256" key="5">
    <source>
        <dbReference type="ARBA" id="ARBA00023136"/>
    </source>
</evidence>
<keyword evidence="5 7" id="KW-0472">Membrane</keyword>
<evidence type="ECO:0000256" key="4">
    <source>
        <dbReference type="ARBA" id="ARBA00022989"/>
    </source>
</evidence>
<keyword evidence="2" id="KW-1003">Cell membrane</keyword>
<dbReference type="PANTHER" id="PTHR30213">
    <property type="entry name" value="INNER MEMBRANE PROTEIN YHJD"/>
    <property type="match status" value="1"/>
</dbReference>
<feature type="transmembrane region" description="Helical" evidence="7">
    <location>
        <begin position="136"/>
        <end position="158"/>
    </location>
</feature>
<comment type="subcellular location">
    <subcellularLocation>
        <location evidence="1">Cell membrane</location>
        <topology evidence="1">Multi-pass membrane protein</topology>
    </subcellularLocation>
</comment>
<dbReference type="Pfam" id="PF03631">
    <property type="entry name" value="Virul_fac_BrkB"/>
    <property type="match status" value="1"/>
</dbReference>
<gene>
    <name evidence="8" type="ORF">SAMN04490185_5562</name>
</gene>
<dbReference type="EMBL" id="FNTF01000002">
    <property type="protein sequence ID" value="SEE36359.1"/>
    <property type="molecule type" value="Genomic_DNA"/>
</dbReference>
<feature type="transmembrane region" description="Helical" evidence="7">
    <location>
        <begin position="246"/>
        <end position="268"/>
    </location>
</feature>
<evidence type="ECO:0000256" key="3">
    <source>
        <dbReference type="ARBA" id="ARBA00022692"/>
    </source>
</evidence>
<dbReference type="AlphaFoldDB" id="A0A1H5I8A5"/>
<dbReference type="Proteomes" id="UP000183114">
    <property type="component" value="Unassembled WGS sequence"/>
</dbReference>
<proteinExistence type="predicted"/>
<keyword evidence="3 7" id="KW-0812">Transmembrane</keyword>
<accession>A0A1H5I8A5</accession>
<feature type="transmembrane region" description="Helical" evidence="7">
    <location>
        <begin position="178"/>
        <end position="199"/>
    </location>
</feature>
<evidence type="ECO:0000313" key="8">
    <source>
        <dbReference type="EMBL" id="SEE36359.1"/>
    </source>
</evidence>
<name>A0A1H5I8A5_9PSED</name>
<dbReference type="PANTHER" id="PTHR30213:SF0">
    <property type="entry name" value="UPF0761 MEMBRANE PROTEIN YIHY"/>
    <property type="match status" value="1"/>
</dbReference>
<evidence type="ECO:0000256" key="6">
    <source>
        <dbReference type="SAM" id="MobiDB-lite"/>
    </source>
</evidence>
<feature type="transmembrane region" description="Helical" evidence="7">
    <location>
        <begin position="211"/>
        <end position="234"/>
    </location>
</feature>
<feature type="region of interest" description="Disordered" evidence="6">
    <location>
        <begin position="281"/>
        <end position="318"/>
    </location>
</feature>
<feature type="transmembrane region" description="Helical" evidence="7">
    <location>
        <begin position="95"/>
        <end position="115"/>
    </location>
</feature>
<reference evidence="8 9" key="1">
    <citation type="submission" date="2016-10" db="EMBL/GenBank/DDBJ databases">
        <authorList>
            <person name="de Groot N.N."/>
        </authorList>
    </citation>
    <scope>NUCLEOTIDE SEQUENCE [LARGE SCALE GENOMIC DNA]</scope>
    <source>
        <strain evidence="8 9">BS3655</strain>
    </source>
</reference>
<dbReference type="NCBIfam" id="TIGR00765">
    <property type="entry name" value="yihY_not_rbn"/>
    <property type="match status" value="1"/>
</dbReference>
<dbReference type="PIRSF" id="PIRSF035875">
    <property type="entry name" value="RNase_BN"/>
    <property type="match status" value="1"/>
</dbReference>
<keyword evidence="4 7" id="KW-1133">Transmembrane helix</keyword>
<evidence type="ECO:0000256" key="7">
    <source>
        <dbReference type="SAM" id="Phobius"/>
    </source>
</evidence>
<organism evidence="8 9">
    <name type="scientific">Pseudomonas frederiksbergensis</name>
    <dbReference type="NCBI Taxonomy" id="104087"/>
    <lineage>
        <taxon>Bacteria</taxon>
        <taxon>Pseudomonadati</taxon>
        <taxon>Pseudomonadota</taxon>
        <taxon>Gammaproteobacteria</taxon>
        <taxon>Pseudomonadales</taxon>
        <taxon>Pseudomonadaceae</taxon>
        <taxon>Pseudomonas</taxon>
    </lineage>
</organism>
<evidence type="ECO:0000256" key="1">
    <source>
        <dbReference type="ARBA" id="ARBA00004651"/>
    </source>
</evidence>
<protein>
    <submittedName>
        <fullName evidence="8">Membrane protein</fullName>
    </submittedName>
</protein>
<dbReference type="GO" id="GO:0005886">
    <property type="term" value="C:plasma membrane"/>
    <property type="evidence" value="ECO:0007669"/>
    <property type="project" value="UniProtKB-SubCell"/>
</dbReference>
<dbReference type="InterPro" id="IPR017039">
    <property type="entry name" value="Virul_fac_BrkB"/>
</dbReference>
<evidence type="ECO:0000256" key="2">
    <source>
        <dbReference type="ARBA" id="ARBA00022475"/>
    </source>
</evidence>
<evidence type="ECO:0000313" key="9">
    <source>
        <dbReference type="Proteomes" id="UP000183114"/>
    </source>
</evidence>
<dbReference type="RefSeq" id="WP_074879344.1">
    <property type="nucleotide sequence ID" value="NZ_FNTF01000002.1"/>
</dbReference>
<sequence length="318" mass="35388">MFFPHMKGQRLHRVMVRTITEFVDDEMSTYASALAYQMLFSLFPFILFLIALIGFLHLPDFFSWLRLQSELVLPPQALEQVNPVIDQLQQSKGGLLSVGIVIALWTASAGVRLMMSAMNAAYDVVEGRPAWKRFPLSIIYTIGIAGMLLIAAALMVLGPQVMGWIAAQVGLEDFIVTLWTIVRWPVVVILMMMAVALIYYVMPDVKQEFRFITPGSVLAVVVWILASVGFGLYVKTFADYNAMYGSIGAIIVLLLYFYISAAVLLLGAEMNAVIEHMSTEGKDDGEKFPGEHSHEPKQHVSGLGRDHSIKPTNDEVIK</sequence>